<dbReference type="Proteomes" id="UP000232688">
    <property type="component" value="Unassembled WGS sequence"/>
</dbReference>
<gene>
    <name evidence="1" type="ORF">RhiirA1_450453</name>
</gene>
<organism evidence="1 2">
    <name type="scientific">Rhizophagus irregularis</name>
    <dbReference type="NCBI Taxonomy" id="588596"/>
    <lineage>
        <taxon>Eukaryota</taxon>
        <taxon>Fungi</taxon>
        <taxon>Fungi incertae sedis</taxon>
        <taxon>Mucoromycota</taxon>
        <taxon>Glomeromycotina</taxon>
        <taxon>Glomeromycetes</taxon>
        <taxon>Glomerales</taxon>
        <taxon>Glomeraceae</taxon>
        <taxon>Rhizophagus</taxon>
    </lineage>
</organism>
<sequence length="93" mass="10840">MNREMVQLVQQQTADLSINLNKNVGSMRIKKSTSILRQVPTMSAGKIRLGHLLDFKEHKEKLTSIAYNFLRKKEKKFTRICESSKSRWSKSSR</sequence>
<comment type="caution">
    <text evidence="1">The sequence shown here is derived from an EMBL/GenBank/DDBJ whole genome shotgun (WGS) entry which is preliminary data.</text>
</comment>
<reference evidence="1 2" key="1">
    <citation type="submission" date="2017-10" db="EMBL/GenBank/DDBJ databases">
        <title>Extensive intraspecific genome diversity in a model arbuscular mycorrhizal fungus.</title>
        <authorList>
            <person name="Chen E.C.H."/>
            <person name="Morin E."/>
            <person name="Baudet D."/>
            <person name="Noel J."/>
            <person name="Ndikumana S."/>
            <person name="Charron P."/>
            <person name="St-Onge C."/>
            <person name="Giorgi J."/>
            <person name="Grigoriev I.V."/>
            <person name="Roux C."/>
            <person name="Martin F.M."/>
            <person name="Corradi N."/>
        </authorList>
    </citation>
    <scope>NUCLEOTIDE SEQUENCE [LARGE SCALE GENOMIC DNA]</scope>
    <source>
        <strain evidence="1 2">A1</strain>
    </source>
</reference>
<evidence type="ECO:0000313" key="1">
    <source>
        <dbReference type="EMBL" id="PKC74068.1"/>
    </source>
</evidence>
<dbReference type="EMBL" id="LLXH01000065">
    <property type="protein sequence ID" value="PKC74068.1"/>
    <property type="molecule type" value="Genomic_DNA"/>
</dbReference>
<dbReference type="AlphaFoldDB" id="A0A2N0SES7"/>
<protein>
    <submittedName>
        <fullName evidence="1">Uncharacterized protein</fullName>
    </submittedName>
</protein>
<dbReference type="VEuPathDB" id="FungiDB:RhiirA1_450453"/>
<proteinExistence type="predicted"/>
<evidence type="ECO:0000313" key="2">
    <source>
        <dbReference type="Proteomes" id="UP000232688"/>
    </source>
</evidence>
<name>A0A2N0SES7_9GLOM</name>
<accession>A0A2N0SES7</accession>
<reference evidence="1 2" key="2">
    <citation type="submission" date="2017-10" db="EMBL/GenBank/DDBJ databases">
        <title>Genome analyses suggest a sexual origin of heterokaryosis in a supposedly ancient asexual fungus.</title>
        <authorList>
            <person name="Corradi N."/>
            <person name="Sedzielewska K."/>
            <person name="Noel J."/>
            <person name="Charron P."/>
            <person name="Farinelli L."/>
            <person name="Marton T."/>
            <person name="Kruger M."/>
            <person name="Pelin A."/>
            <person name="Brachmann A."/>
            <person name="Corradi N."/>
        </authorList>
    </citation>
    <scope>NUCLEOTIDE SEQUENCE [LARGE SCALE GENOMIC DNA]</scope>
    <source>
        <strain evidence="1 2">A1</strain>
    </source>
</reference>